<dbReference type="EMBL" id="AGBW02007239">
    <property type="protein sequence ID" value="OWR55161.1"/>
    <property type="molecule type" value="Genomic_DNA"/>
</dbReference>
<accession>A0A212FN37</accession>
<name>A0A212FN37_DANPL</name>
<comment type="caution">
    <text evidence="1">The sequence shown here is derived from an EMBL/GenBank/DDBJ whole genome shotgun (WGS) entry which is preliminary data.</text>
</comment>
<evidence type="ECO:0000313" key="1">
    <source>
        <dbReference type="EMBL" id="OWR55161.1"/>
    </source>
</evidence>
<keyword evidence="2" id="KW-1185">Reference proteome</keyword>
<sequence length="13" mass="1580">MITVVEEFLDDLR</sequence>
<feature type="non-terminal residue" evidence="1">
    <location>
        <position position="13"/>
    </location>
</feature>
<protein>
    <submittedName>
        <fullName evidence="1">Carboxylesterase 4 variant 1</fullName>
    </submittedName>
</protein>
<dbReference type="InParanoid" id="A0A212FN37"/>
<dbReference type="Proteomes" id="UP000007151">
    <property type="component" value="Unassembled WGS sequence"/>
</dbReference>
<dbReference type="KEGG" id="dpl:KGM_201957A"/>
<proteinExistence type="predicted"/>
<gene>
    <name evidence="1" type="ORF">KGM_201957A</name>
</gene>
<organism evidence="1 2">
    <name type="scientific">Danaus plexippus plexippus</name>
    <dbReference type="NCBI Taxonomy" id="278856"/>
    <lineage>
        <taxon>Eukaryota</taxon>
        <taxon>Metazoa</taxon>
        <taxon>Ecdysozoa</taxon>
        <taxon>Arthropoda</taxon>
        <taxon>Hexapoda</taxon>
        <taxon>Insecta</taxon>
        <taxon>Pterygota</taxon>
        <taxon>Neoptera</taxon>
        <taxon>Endopterygota</taxon>
        <taxon>Lepidoptera</taxon>
        <taxon>Glossata</taxon>
        <taxon>Ditrysia</taxon>
        <taxon>Papilionoidea</taxon>
        <taxon>Nymphalidae</taxon>
        <taxon>Danainae</taxon>
        <taxon>Danaini</taxon>
        <taxon>Danaina</taxon>
        <taxon>Danaus</taxon>
        <taxon>Danaus</taxon>
    </lineage>
</organism>
<evidence type="ECO:0000313" key="2">
    <source>
        <dbReference type="Proteomes" id="UP000007151"/>
    </source>
</evidence>
<reference evidence="1 2" key="1">
    <citation type="journal article" date="2011" name="Cell">
        <title>The monarch butterfly genome yields insights into long-distance migration.</title>
        <authorList>
            <person name="Zhan S."/>
            <person name="Merlin C."/>
            <person name="Boore J.L."/>
            <person name="Reppert S.M."/>
        </authorList>
    </citation>
    <scope>NUCLEOTIDE SEQUENCE [LARGE SCALE GENOMIC DNA]</scope>
    <source>
        <strain evidence="1">F-2</strain>
    </source>
</reference>